<reference evidence="2" key="1">
    <citation type="submission" date="2018-08" db="EMBL/GenBank/DDBJ databases">
        <authorList>
            <person name="Rossello M."/>
        </authorList>
    </citation>
    <scope>NUCLEOTIDE SEQUENCE [LARGE SCALE GENOMIC DNA]</scope>
    <source>
        <strain evidence="2">cv. Chinese Spring</strain>
    </source>
</reference>
<dbReference type="Gene3D" id="1.20.1280.50">
    <property type="match status" value="1"/>
</dbReference>
<dbReference type="NCBIfam" id="TIGR01640">
    <property type="entry name" value="F_box_assoc_1"/>
    <property type="match status" value="1"/>
</dbReference>
<accession>A0A3B6RMT3</accession>
<dbReference type="PANTHER" id="PTHR31672">
    <property type="entry name" value="BNACNNG10540D PROTEIN"/>
    <property type="match status" value="1"/>
</dbReference>
<organism evidence="2">
    <name type="scientific">Triticum aestivum</name>
    <name type="common">Wheat</name>
    <dbReference type="NCBI Taxonomy" id="4565"/>
    <lineage>
        <taxon>Eukaryota</taxon>
        <taxon>Viridiplantae</taxon>
        <taxon>Streptophyta</taxon>
        <taxon>Embryophyta</taxon>
        <taxon>Tracheophyta</taxon>
        <taxon>Spermatophyta</taxon>
        <taxon>Magnoliopsida</taxon>
        <taxon>Liliopsida</taxon>
        <taxon>Poales</taxon>
        <taxon>Poaceae</taxon>
        <taxon>BOP clade</taxon>
        <taxon>Pooideae</taxon>
        <taxon>Triticodae</taxon>
        <taxon>Triticeae</taxon>
        <taxon>Triticinae</taxon>
        <taxon>Triticum</taxon>
    </lineage>
</organism>
<name>A0A3B6RMT3_WHEAT</name>
<evidence type="ECO:0000313" key="3">
    <source>
        <dbReference type="Proteomes" id="UP000019116"/>
    </source>
</evidence>
<dbReference type="AlphaFoldDB" id="A0A3B6RMT3"/>
<dbReference type="Proteomes" id="UP000019116">
    <property type="component" value="Chromosome 7A"/>
</dbReference>
<feature type="domain" description="F-box" evidence="1">
    <location>
        <begin position="7"/>
        <end position="53"/>
    </location>
</feature>
<dbReference type="InterPro" id="IPR017451">
    <property type="entry name" value="F-box-assoc_interact_dom"/>
</dbReference>
<dbReference type="Pfam" id="PF12937">
    <property type="entry name" value="F-box-like"/>
    <property type="match status" value="1"/>
</dbReference>
<dbReference type="SMART" id="SM00256">
    <property type="entry name" value="FBOX"/>
    <property type="match status" value="1"/>
</dbReference>
<dbReference type="STRING" id="4565.A0A3B6RMT3"/>
<dbReference type="InterPro" id="IPR013187">
    <property type="entry name" value="F-box-assoc_dom_typ3"/>
</dbReference>
<protein>
    <recommendedName>
        <fullName evidence="1">F-box domain-containing protein</fullName>
    </recommendedName>
</protein>
<dbReference type="SUPFAM" id="SSF81383">
    <property type="entry name" value="F-box domain"/>
    <property type="match status" value="1"/>
</dbReference>
<dbReference type="Gramene" id="TraesCS7A03G1226200.1">
    <property type="protein sequence ID" value="TraesCS7A03G1226200.1.CDS1"/>
    <property type="gene ID" value="TraesCS7A03G1226200"/>
</dbReference>
<evidence type="ECO:0000259" key="1">
    <source>
        <dbReference type="PROSITE" id="PS50181"/>
    </source>
</evidence>
<sequence length="435" mass="50037">MPDWRGDTQLGDLPKELIDSILVLLSSKDVDRCRAVSKSWRSITSRSEFMLEHHRRHPSLPIINGQGWPSSFVLFRQAGTSSSNQKLWPFNPGTRFHLDSCLQGTCDGLIIVNWGSRLYVCNPVIRKHILLPQPQAGQAYNRLSGFYRHHLTGEHRVLLVSTPCQGKSNLYVITVGSMEPRHVTVKMLVVLSSYVEHRFLVRLLPGSYYPPPVQHRGSLHWCPPCGAGDIPRGIGDIIVFDTEAESFRWMHAPAQPYSDKKLFEMKEELAFWGGRYSSSNIGLTVIDVWVMQDYKVGIWGFQYRMDLSTLEASRQLYLSSYKKKKKTPLRQALQWFNDVVLLNERELLIRFNSEHVLRCDTDGKFLGMVNIGKSQYGMMLTQYYLSESIIPIPSNDMQEDDEVPPFIGHIEMFATSGLFYPWNLDMPFWMVEDLQ</sequence>
<dbReference type="Pfam" id="PF08268">
    <property type="entry name" value="FBA_3"/>
    <property type="match status" value="1"/>
</dbReference>
<dbReference type="InterPro" id="IPR050796">
    <property type="entry name" value="SCF_F-box_component"/>
</dbReference>
<dbReference type="Gramene" id="TraesCS7A02G505500.1">
    <property type="protein sequence ID" value="TraesCS7A02G505500.1.cds1"/>
    <property type="gene ID" value="TraesCS7A02G505500"/>
</dbReference>
<dbReference type="PROSITE" id="PS50181">
    <property type="entry name" value="FBOX"/>
    <property type="match status" value="1"/>
</dbReference>
<reference evidence="2" key="2">
    <citation type="submission" date="2018-10" db="UniProtKB">
        <authorList>
            <consortium name="EnsemblPlants"/>
        </authorList>
    </citation>
    <scope>IDENTIFICATION</scope>
</reference>
<dbReference type="InterPro" id="IPR036047">
    <property type="entry name" value="F-box-like_dom_sf"/>
</dbReference>
<keyword evidence="3" id="KW-1185">Reference proteome</keyword>
<dbReference type="InterPro" id="IPR001810">
    <property type="entry name" value="F-box_dom"/>
</dbReference>
<dbReference type="PANTHER" id="PTHR31672:SF2">
    <property type="entry name" value="F-BOX DOMAIN-CONTAINING PROTEIN"/>
    <property type="match status" value="1"/>
</dbReference>
<dbReference type="EnsemblPlants" id="TraesCS7A02G505500.1">
    <property type="protein sequence ID" value="TraesCS7A02G505500.1.cds1"/>
    <property type="gene ID" value="TraesCS7A02G505500"/>
</dbReference>
<proteinExistence type="predicted"/>
<evidence type="ECO:0000313" key="2">
    <source>
        <dbReference type="EnsemblPlants" id="TraesCS7A02G505500.1.cds1"/>
    </source>
</evidence>